<accession>X6P148</accession>
<feature type="coiled-coil region" evidence="1">
    <location>
        <begin position="2"/>
        <end position="50"/>
    </location>
</feature>
<dbReference type="AlphaFoldDB" id="X6P148"/>
<protein>
    <submittedName>
        <fullName evidence="2">Uncharacterized protein</fullName>
    </submittedName>
</protein>
<dbReference type="EMBL" id="ASPP01004318">
    <property type="protein sequence ID" value="ETO32290.1"/>
    <property type="molecule type" value="Genomic_DNA"/>
</dbReference>
<keyword evidence="1" id="KW-0175">Coiled coil</keyword>
<reference evidence="2 3" key="1">
    <citation type="journal article" date="2013" name="Curr. Biol.">
        <title>The Genome of the Foraminiferan Reticulomyxa filosa.</title>
        <authorList>
            <person name="Glockner G."/>
            <person name="Hulsmann N."/>
            <person name="Schleicher M."/>
            <person name="Noegel A.A."/>
            <person name="Eichinger L."/>
            <person name="Gallinger C."/>
            <person name="Pawlowski J."/>
            <person name="Sierra R."/>
            <person name="Euteneuer U."/>
            <person name="Pillet L."/>
            <person name="Moustafa A."/>
            <person name="Platzer M."/>
            <person name="Groth M."/>
            <person name="Szafranski K."/>
            <person name="Schliwa M."/>
        </authorList>
    </citation>
    <scope>NUCLEOTIDE SEQUENCE [LARGE SCALE GENOMIC DNA]</scope>
</reference>
<gene>
    <name evidence="2" type="ORF">RFI_04827</name>
</gene>
<comment type="caution">
    <text evidence="2">The sequence shown here is derived from an EMBL/GenBank/DDBJ whole genome shotgun (WGS) entry which is preliminary data.</text>
</comment>
<proteinExistence type="predicted"/>
<dbReference type="Proteomes" id="UP000023152">
    <property type="component" value="Unassembled WGS sequence"/>
</dbReference>
<sequence length="65" mass="8081">MKHQVKLQDNMLKKKKENYENELNLNLNSKRKNKNQLNIMNEQIEQFNVNNFIYLFMNYSRKMNK</sequence>
<evidence type="ECO:0000313" key="3">
    <source>
        <dbReference type="Proteomes" id="UP000023152"/>
    </source>
</evidence>
<evidence type="ECO:0000256" key="1">
    <source>
        <dbReference type="SAM" id="Coils"/>
    </source>
</evidence>
<name>X6P148_RETFI</name>
<keyword evidence="3" id="KW-1185">Reference proteome</keyword>
<organism evidence="2 3">
    <name type="scientific">Reticulomyxa filosa</name>
    <dbReference type="NCBI Taxonomy" id="46433"/>
    <lineage>
        <taxon>Eukaryota</taxon>
        <taxon>Sar</taxon>
        <taxon>Rhizaria</taxon>
        <taxon>Retaria</taxon>
        <taxon>Foraminifera</taxon>
        <taxon>Monothalamids</taxon>
        <taxon>Reticulomyxidae</taxon>
        <taxon>Reticulomyxa</taxon>
    </lineage>
</organism>
<evidence type="ECO:0000313" key="2">
    <source>
        <dbReference type="EMBL" id="ETO32290.1"/>
    </source>
</evidence>